<dbReference type="EMBL" id="BSNN01000004">
    <property type="protein sequence ID" value="GLQ35164.1"/>
    <property type="molecule type" value="Genomic_DNA"/>
</dbReference>
<protein>
    <submittedName>
        <fullName evidence="1">Uncharacterized protein</fullName>
    </submittedName>
</protein>
<accession>A0ABQ5VVJ7</accession>
<evidence type="ECO:0000313" key="1">
    <source>
        <dbReference type="EMBL" id="GLQ35164.1"/>
    </source>
</evidence>
<comment type="caution">
    <text evidence="1">The sequence shown here is derived from an EMBL/GenBank/DDBJ whole genome shotgun (WGS) entry which is preliminary data.</text>
</comment>
<name>A0ABQ5VVJ7_9RHOB</name>
<evidence type="ECO:0000313" key="2">
    <source>
        <dbReference type="Proteomes" id="UP001156694"/>
    </source>
</evidence>
<proteinExistence type="predicted"/>
<dbReference type="Proteomes" id="UP001156694">
    <property type="component" value="Unassembled WGS sequence"/>
</dbReference>
<keyword evidence="2" id="KW-1185">Reference proteome</keyword>
<sequence>MAQGNRANTTNEISHAGNKLIMTIPLLPQARTIGDVRGDKALMAAIALICERAIQK</sequence>
<organism evidence="1 2">
    <name type="scientific">Amylibacter marinus</name>
    <dbReference type="NCBI Taxonomy" id="1475483"/>
    <lineage>
        <taxon>Bacteria</taxon>
        <taxon>Pseudomonadati</taxon>
        <taxon>Pseudomonadota</taxon>
        <taxon>Alphaproteobacteria</taxon>
        <taxon>Rhodobacterales</taxon>
        <taxon>Paracoccaceae</taxon>
        <taxon>Amylibacter</taxon>
    </lineage>
</organism>
<reference evidence="2" key="1">
    <citation type="journal article" date="2019" name="Int. J. Syst. Evol. Microbiol.">
        <title>The Global Catalogue of Microorganisms (GCM) 10K type strain sequencing project: providing services to taxonomists for standard genome sequencing and annotation.</title>
        <authorList>
            <consortium name="The Broad Institute Genomics Platform"/>
            <consortium name="The Broad Institute Genome Sequencing Center for Infectious Disease"/>
            <person name="Wu L."/>
            <person name="Ma J."/>
        </authorList>
    </citation>
    <scope>NUCLEOTIDE SEQUENCE [LARGE SCALE GENOMIC DNA]</scope>
    <source>
        <strain evidence="2">NBRC 110140</strain>
    </source>
</reference>
<gene>
    <name evidence="1" type="ORF">GCM10007939_14470</name>
</gene>